<keyword evidence="1" id="KW-0812">Transmembrane</keyword>
<dbReference type="RefSeq" id="WP_182531437.1">
    <property type="nucleotide sequence ID" value="NZ_JACGXL010000004.1"/>
</dbReference>
<keyword evidence="1" id="KW-0472">Membrane</keyword>
<accession>A0A839F192</accession>
<evidence type="ECO:0000313" key="3">
    <source>
        <dbReference type="Proteomes" id="UP000550401"/>
    </source>
</evidence>
<evidence type="ECO:0000313" key="2">
    <source>
        <dbReference type="EMBL" id="MBA8888376.1"/>
    </source>
</evidence>
<feature type="transmembrane region" description="Helical" evidence="1">
    <location>
        <begin position="7"/>
        <end position="30"/>
    </location>
</feature>
<protein>
    <recommendedName>
        <fullName evidence="4">Type IV pilin accessory protein</fullName>
    </recommendedName>
</protein>
<reference evidence="2 3" key="1">
    <citation type="submission" date="2020-07" db="EMBL/GenBank/DDBJ databases">
        <title>Genomic Encyclopedia of Type Strains, Phase IV (KMG-V): Genome sequencing to study the core and pangenomes of soil and plant-associated prokaryotes.</title>
        <authorList>
            <person name="Whitman W."/>
        </authorList>
    </citation>
    <scope>NUCLEOTIDE SEQUENCE [LARGE SCALE GENOMIC DNA]</scope>
    <source>
        <strain evidence="2 3">RH2WT43</strain>
    </source>
</reference>
<evidence type="ECO:0008006" key="4">
    <source>
        <dbReference type="Google" id="ProtNLM"/>
    </source>
</evidence>
<dbReference type="Proteomes" id="UP000550401">
    <property type="component" value="Unassembled WGS sequence"/>
</dbReference>
<dbReference type="AlphaFoldDB" id="A0A839F192"/>
<dbReference type="EMBL" id="JACGXL010000004">
    <property type="protein sequence ID" value="MBA8888376.1"/>
    <property type="molecule type" value="Genomic_DNA"/>
</dbReference>
<organism evidence="2 3">
    <name type="scientific">Dokdonella fugitiva</name>
    <dbReference type="NCBI Taxonomy" id="328517"/>
    <lineage>
        <taxon>Bacteria</taxon>
        <taxon>Pseudomonadati</taxon>
        <taxon>Pseudomonadota</taxon>
        <taxon>Gammaproteobacteria</taxon>
        <taxon>Lysobacterales</taxon>
        <taxon>Rhodanobacteraceae</taxon>
        <taxon>Dokdonella</taxon>
    </lineage>
</organism>
<feature type="transmembrane region" description="Helical" evidence="1">
    <location>
        <begin position="74"/>
        <end position="93"/>
    </location>
</feature>
<dbReference type="InterPro" id="IPR047814">
    <property type="entry name" value="TfpX/TfpZ-like"/>
</dbReference>
<dbReference type="NCBIfam" id="NF041437">
    <property type="entry name" value="TfpZ"/>
    <property type="match status" value="1"/>
</dbReference>
<evidence type="ECO:0000256" key="1">
    <source>
        <dbReference type="SAM" id="Phobius"/>
    </source>
</evidence>
<feature type="transmembrane region" description="Helical" evidence="1">
    <location>
        <begin position="42"/>
        <end position="62"/>
    </location>
</feature>
<keyword evidence="1" id="KW-1133">Transmembrane helix</keyword>
<gene>
    <name evidence="2" type="ORF">FHW12_002609</name>
</gene>
<proteinExistence type="predicted"/>
<sequence>MTRFKAATIHLSISALLGLIAAAVIFGVWYPRPYSHAAGADRLVLLLLGVDVVLGPLLTLIVFRSGKPGMRFDLVVIALAQACAFLYGTSVVVRARPAFVVGNVDRFSLVAANDIDGDAYAKATNAEFRSAPWTGPRIVGALPPTDAQERNRLMLRGPGGPDIDVLPQYYVDYAQVVAALLQKAKPLAELTRRHPEAASVVTSWLAARQREETDVVWLPLEARRASLTMLLDRRSGAPLDALPVDPW</sequence>
<name>A0A839F192_9GAMM</name>
<keyword evidence="3" id="KW-1185">Reference proteome</keyword>
<comment type="caution">
    <text evidence="2">The sequence shown here is derived from an EMBL/GenBank/DDBJ whole genome shotgun (WGS) entry which is preliminary data.</text>
</comment>